<protein>
    <submittedName>
        <fullName evidence="2">Uncharacterized protein</fullName>
    </submittedName>
</protein>
<reference evidence="2 3" key="1">
    <citation type="submission" date="2021-06" db="EMBL/GenBank/DDBJ databases">
        <title>Actinomycetes sequencing.</title>
        <authorList>
            <person name="Shan Q."/>
        </authorList>
    </citation>
    <scope>NUCLEOTIDE SEQUENCE [LARGE SCALE GENOMIC DNA]</scope>
    <source>
        <strain evidence="2 3">NEAU-G5</strain>
    </source>
</reference>
<sequence>MTDVYDADSEDAAAQPDWPSKIYEVFNPEGTVGVACNRDGEIVGLHLTDDARDEGDTWLAGEIVRLGKLAHLKSRVGLRAEMMDNGTGAHTIDAFDLPTENSYRQAERSEFGQ</sequence>
<name>A0ABS6B938_9NOCA</name>
<dbReference type="Proteomes" id="UP000733379">
    <property type="component" value="Unassembled WGS sequence"/>
</dbReference>
<evidence type="ECO:0000313" key="3">
    <source>
        <dbReference type="Proteomes" id="UP000733379"/>
    </source>
</evidence>
<dbReference type="EMBL" id="JAHKNI010000016">
    <property type="protein sequence ID" value="MBU3066814.1"/>
    <property type="molecule type" value="Genomic_DNA"/>
</dbReference>
<keyword evidence="3" id="KW-1185">Reference proteome</keyword>
<gene>
    <name evidence="2" type="ORF">KO481_35510</name>
</gene>
<feature type="region of interest" description="Disordered" evidence="1">
    <location>
        <begin position="89"/>
        <end position="113"/>
    </location>
</feature>
<organism evidence="2 3">
    <name type="scientific">Nocardia albiluteola</name>
    <dbReference type="NCBI Taxonomy" id="2842303"/>
    <lineage>
        <taxon>Bacteria</taxon>
        <taxon>Bacillati</taxon>
        <taxon>Actinomycetota</taxon>
        <taxon>Actinomycetes</taxon>
        <taxon>Mycobacteriales</taxon>
        <taxon>Nocardiaceae</taxon>
        <taxon>Nocardia</taxon>
    </lineage>
</organism>
<evidence type="ECO:0000256" key="1">
    <source>
        <dbReference type="SAM" id="MobiDB-lite"/>
    </source>
</evidence>
<evidence type="ECO:0000313" key="2">
    <source>
        <dbReference type="EMBL" id="MBU3066814.1"/>
    </source>
</evidence>
<accession>A0ABS6B938</accession>
<proteinExistence type="predicted"/>
<comment type="caution">
    <text evidence="2">The sequence shown here is derived from an EMBL/GenBank/DDBJ whole genome shotgun (WGS) entry which is preliminary data.</text>
</comment>